<name>A0A9R1TYL4_9HYME</name>
<organism evidence="1 2">
    <name type="scientific">Fopius arisanus</name>
    <dbReference type="NCBI Taxonomy" id="64838"/>
    <lineage>
        <taxon>Eukaryota</taxon>
        <taxon>Metazoa</taxon>
        <taxon>Ecdysozoa</taxon>
        <taxon>Arthropoda</taxon>
        <taxon>Hexapoda</taxon>
        <taxon>Insecta</taxon>
        <taxon>Pterygota</taxon>
        <taxon>Neoptera</taxon>
        <taxon>Endopterygota</taxon>
        <taxon>Hymenoptera</taxon>
        <taxon>Apocrita</taxon>
        <taxon>Ichneumonoidea</taxon>
        <taxon>Braconidae</taxon>
        <taxon>Opiinae</taxon>
        <taxon>Fopius</taxon>
    </lineage>
</organism>
<keyword evidence="1" id="KW-1185">Reference proteome</keyword>
<dbReference type="InterPro" id="IPR038891">
    <property type="entry name" value="FSIP2"/>
</dbReference>
<reference evidence="2" key="1">
    <citation type="submission" date="2025-08" db="UniProtKB">
        <authorList>
            <consortium name="RefSeq"/>
        </authorList>
    </citation>
    <scope>IDENTIFICATION</scope>
</reference>
<gene>
    <name evidence="2" type="primary">LOC105266297</name>
</gene>
<evidence type="ECO:0000313" key="1">
    <source>
        <dbReference type="Proteomes" id="UP000694866"/>
    </source>
</evidence>
<sequence>MSKFQAKLKMRRNSTVYTVLRSMRQPTKLDEVINSVRKPKGAVPNFGLPKWKAIPLEWKIPLVPWPEENYFSRKKIGKKLYTSSRNVDFDLTDPNNYEIAFAYNSLHDRHLARYFSNEKNVWRLKELGFITDNLDAKCSVKEYNMYRKYLRKVHGDGVRKELRRREEEGMERRDLKIANAEAQMKITK</sequence>
<dbReference type="RefSeq" id="XP_011302621.1">
    <property type="nucleotide sequence ID" value="XM_011304319.1"/>
</dbReference>
<dbReference type="OrthoDB" id="8197715at2759"/>
<dbReference type="PANTHER" id="PTHR47315">
    <property type="entry name" value="FIBROUS SHEATH INTERACTING PROTEIN 2"/>
    <property type="match status" value="1"/>
</dbReference>
<proteinExistence type="predicted"/>
<dbReference type="KEGG" id="fas:105266297"/>
<accession>A0A9R1TYL4</accession>
<dbReference type="AlphaFoldDB" id="A0A9R1TYL4"/>
<evidence type="ECO:0000313" key="2">
    <source>
        <dbReference type="RefSeq" id="XP_011302621.1"/>
    </source>
</evidence>
<protein>
    <submittedName>
        <fullName evidence="2">Fibrous sheath-interacting protein 2</fullName>
    </submittedName>
</protein>
<dbReference type="GeneID" id="105266297"/>
<dbReference type="Proteomes" id="UP000694866">
    <property type="component" value="Unplaced"/>
</dbReference>
<dbReference type="PANTHER" id="PTHR47315:SF3">
    <property type="entry name" value="FIBROUS SHEATH-INTERACTING PROTEIN 2-LIKE"/>
    <property type="match status" value="1"/>
</dbReference>